<protein>
    <submittedName>
        <fullName evidence="2">Uncharacterized protein</fullName>
    </submittedName>
</protein>
<sequence>MRKNTVFLVLSACVLLLLVGLGAGGAYLSGIGKKSPYPTAQGNLKSTQVSSVEEKSKGGVKTSKSVGAEMKRGTKKSSSPTRATSSSEPTGKVIGSKQENQVRTTTAQESHVTRPVTYVATYKGFTGYSTVSYDEAFAIARSLSENQKDVTENTQEVTQQSTQQSTQESIQEELEKTIASIQAKDPNTQINIIK</sequence>
<comment type="caution">
    <text evidence="2">The sequence shown here is derived from an EMBL/GenBank/DDBJ whole genome shotgun (WGS) entry which is preliminary data.</text>
</comment>
<reference evidence="2 3" key="1">
    <citation type="submission" date="2024-03" db="EMBL/GenBank/DDBJ databases">
        <title>Mouse gut bacterial collection (mGBC) of GemPharmatech.</title>
        <authorList>
            <person name="He Y."/>
            <person name="Dong L."/>
            <person name="Wu D."/>
            <person name="Gao X."/>
            <person name="Lin Z."/>
        </authorList>
    </citation>
    <scope>NUCLEOTIDE SEQUENCE [LARGE SCALE GENOMIC DNA]</scope>
    <source>
        <strain evidence="2 3">20-218</strain>
    </source>
</reference>
<accession>A0ABV4DBF6</accession>
<feature type="compositionally biased region" description="Low complexity" evidence="1">
    <location>
        <begin position="152"/>
        <end position="169"/>
    </location>
</feature>
<feature type="compositionally biased region" description="Polar residues" evidence="1">
    <location>
        <begin position="38"/>
        <end position="51"/>
    </location>
</feature>
<feature type="compositionally biased region" description="Polar residues" evidence="1">
    <location>
        <begin position="97"/>
        <end position="109"/>
    </location>
</feature>
<feature type="region of interest" description="Disordered" evidence="1">
    <location>
        <begin position="38"/>
        <end position="109"/>
    </location>
</feature>
<dbReference type="RefSeq" id="WP_369918468.1">
    <property type="nucleotide sequence ID" value="NZ_JBCLSQ010000017.1"/>
</dbReference>
<dbReference type="EMBL" id="JBCLSQ010000017">
    <property type="protein sequence ID" value="MEY8538273.1"/>
    <property type="molecule type" value="Genomic_DNA"/>
</dbReference>
<organism evidence="2 3">
    <name type="scientific">Lactococcus muris</name>
    <dbReference type="NCBI Taxonomy" id="2941330"/>
    <lineage>
        <taxon>Bacteria</taxon>
        <taxon>Bacillati</taxon>
        <taxon>Bacillota</taxon>
        <taxon>Bacilli</taxon>
        <taxon>Lactobacillales</taxon>
        <taxon>Streptococcaceae</taxon>
        <taxon>Lactococcus</taxon>
    </lineage>
</organism>
<keyword evidence="3" id="KW-1185">Reference proteome</keyword>
<feature type="compositionally biased region" description="Low complexity" evidence="1">
    <location>
        <begin position="76"/>
        <end position="90"/>
    </location>
</feature>
<gene>
    <name evidence="2" type="ORF">AALM99_07445</name>
</gene>
<evidence type="ECO:0000313" key="3">
    <source>
        <dbReference type="Proteomes" id="UP001565242"/>
    </source>
</evidence>
<name>A0ABV4DBF6_9LACT</name>
<feature type="region of interest" description="Disordered" evidence="1">
    <location>
        <begin position="150"/>
        <end position="171"/>
    </location>
</feature>
<dbReference type="Proteomes" id="UP001565242">
    <property type="component" value="Unassembled WGS sequence"/>
</dbReference>
<proteinExistence type="predicted"/>
<evidence type="ECO:0000256" key="1">
    <source>
        <dbReference type="SAM" id="MobiDB-lite"/>
    </source>
</evidence>
<evidence type="ECO:0000313" key="2">
    <source>
        <dbReference type="EMBL" id="MEY8538273.1"/>
    </source>
</evidence>